<feature type="region of interest" description="Disordered" evidence="5">
    <location>
        <begin position="98"/>
        <end position="118"/>
    </location>
</feature>
<dbReference type="Pfam" id="PF13442">
    <property type="entry name" value="Cytochrome_CBB3"/>
    <property type="match status" value="1"/>
</dbReference>
<dbReference type="EMBL" id="CP097253">
    <property type="protein sequence ID" value="UUR08911.1"/>
    <property type="molecule type" value="Genomic_DNA"/>
</dbReference>
<reference evidence="7 8" key="1">
    <citation type="submission" date="2022-05" db="EMBL/GenBank/DDBJ databases">
        <title>S8-45 Sphingomonas ultraviolaceadurans.</title>
        <authorList>
            <person name="Liu Y."/>
        </authorList>
    </citation>
    <scope>NUCLEOTIDE SEQUENCE [LARGE SCALE GENOMIC DNA]</scope>
    <source>
        <strain evidence="7 8">S8-45</strain>
    </source>
</reference>
<dbReference type="PROSITE" id="PS51007">
    <property type="entry name" value="CYTC"/>
    <property type="match status" value="1"/>
</dbReference>
<keyword evidence="1 4" id="KW-0349">Heme</keyword>
<name>A0ABY5N2W2_9SPHN</name>
<evidence type="ECO:0000256" key="2">
    <source>
        <dbReference type="ARBA" id="ARBA00022723"/>
    </source>
</evidence>
<evidence type="ECO:0000256" key="4">
    <source>
        <dbReference type="PROSITE-ProRule" id="PRU00433"/>
    </source>
</evidence>
<dbReference type="Proteomes" id="UP000831921">
    <property type="component" value="Chromosome"/>
</dbReference>
<evidence type="ECO:0000256" key="5">
    <source>
        <dbReference type="SAM" id="MobiDB-lite"/>
    </source>
</evidence>
<organism evidence="7 8">
    <name type="scientific">Sphingomonas glaciei</name>
    <dbReference type="NCBI Taxonomy" id="2938948"/>
    <lineage>
        <taxon>Bacteria</taxon>
        <taxon>Pseudomonadati</taxon>
        <taxon>Pseudomonadota</taxon>
        <taxon>Alphaproteobacteria</taxon>
        <taxon>Sphingomonadales</taxon>
        <taxon>Sphingomonadaceae</taxon>
        <taxon>Sphingomonas</taxon>
    </lineage>
</organism>
<gene>
    <name evidence="7" type="ORF">M1K48_04590</name>
</gene>
<keyword evidence="2 4" id="KW-0479">Metal-binding</keyword>
<evidence type="ECO:0000256" key="3">
    <source>
        <dbReference type="ARBA" id="ARBA00023004"/>
    </source>
</evidence>
<sequence>MPLFAVTGSAGKQSATGIARMVEGGSGSRGGRDGRRWDTRIIGRHGAPVLGAELLGYPAHLLLVAPPVGISFKLAFQIAGIEAGQPRRTGAIARSVEPMTGDAGIGGPSCSTTKGDDPSFSREAIERCGIGICAAGQQSHRGQKDETAHTAATTGLRRLFPVAALALAACKPPPEPSQSMPLADAAHGFEVIERAGCGSCHTIPGVHWPQGKVGPDLGGLAARGLIAGRLPNRPDVLAAYIRNAPALVPGSAMPAMPVTDAEARDVAAYLYEQGTD</sequence>
<protein>
    <submittedName>
        <fullName evidence="7">C-type cytochrome</fullName>
    </submittedName>
</protein>
<dbReference type="Gene3D" id="1.10.760.10">
    <property type="entry name" value="Cytochrome c-like domain"/>
    <property type="match status" value="1"/>
</dbReference>
<feature type="domain" description="Cytochrome c" evidence="6">
    <location>
        <begin position="183"/>
        <end position="274"/>
    </location>
</feature>
<evidence type="ECO:0000313" key="8">
    <source>
        <dbReference type="Proteomes" id="UP000831921"/>
    </source>
</evidence>
<dbReference type="InterPro" id="IPR009056">
    <property type="entry name" value="Cyt_c-like_dom"/>
</dbReference>
<evidence type="ECO:0000313" key="7">
    <source>
        <dbReference type="EMBL" id="UUR08911.1"/>
    </source>
</evidence>
<proteinExistence type="predicted"/>
<dbReference type="SUPFAM" id="SSF46626">
    <property type="entry name" value="Cytochrome c"/>
    <property type="match status" value="1"/>
</dbReference>
<evidence type="ECO:0000256" key="1">
    <source>
        <dbReference type="ARBA" id="ARBA00022617"/>
    </source>
</evidence>
<keyword evidence="3 4" id="KW-0408">Iron</keyword>
<keyword evidence="8" id="KW-1185">Reference proteome</keyword>
<accession>A0ABY5N2W2</accession>
<dbReference type="InterPro" id="IPR036909">
    <property type="entry name" value="Cyt_c-like_dom_sf"/>
</dbReference>
<evidence type="ECO:0000259" key="6">
    <source>
        <dbReference type="PROSITE" id="PS51007"/>
    </source>
</evidence>